<gene>
    <name evidence="2" type="ordered locus">Theam_1789</name>
</gene>
<dbReference type="EMBL" id="CP002445">
    <property type="protein sequence ID" value="ADU97745.1"/>
    <property type="molecule type" value="Genomic_DNA"/>
</dbReference>
<proteinExistence type="predicted"/>
<dbReference type="KEGG" id="tam:Theam_1789"/>
<dbReference type="AlphaFoldDB" id="E8T6S2"/>
<organism evidence="2 3">
    <name type="scientific">Thermovibrio ammonificans (strain DSM 15698 / JCM 12110 / HB-1)</name>
    <dbReference type="NCBI Taxonomy" id="648996"/>
    <lineage>
        <taxon>Bacteria</taxon>
        <taxon>Pseudomonadati</taxon>
        <taxon>Aquificota</taxon>
        <taxon>Aquificia</taxon>
        <taxon>Desulfurobacteriales</taxon>
        <taxon>Desulfurobacteriaceae</taxon>
        <taxon>Thermovibrio</taxon>
    </lineage>
</organism>
<protein>
    <submittedName>
        <fullName evidence="2">Uncharacterized protein</fullName>
    </submittedName>
</protein>
<dbReference type="Proteomes" id="UP000006362">
    <property type="component" value="Plasmid pTHEAM01"/>
</dbReference>
<accession>E8T6S2</accession>
<evidence type="ECO:0000256" key="1">
    <source>
        <dbReference type="SAM" id="SignalP"/>
    </source>
</evidence>
<evidence type="ECO:0000313" key="2">
    <source>
        <dbReference type="EMBL" id="ADU97745.1"/>
    </source>
</evidence>
<reference evidence="2" key="1">
    <citation type="submission" date="2011-01" db="EMBL/GenBank/DDBJ databases">
        <title>Complete sequence of plasmid of Thermovibrio ammonificans HB-1.</title>
        <authorList>
            <consortium name="US DOE Joint Genome Institute"/>
            <person name="Lucas S."/>
            <person name="Copeland A."/>
            <person name="Lapidus A."/>
            <person name="Cheng J.-F."/>
            <person name="Goodwin L."/>
            <person name="Pitluck S."/>
            <person name="Davenport K."/>
            <person name="Detter J.C."/>
            <person name="Han C."/>
            <person name="Tapia R."/>
            <person name="Land M."/>
            <person name="Hauser L."/>
            <person name="Kyrpides N."/>
            <person name="Ivanova N."/>
            <person name="Ovchinnikova G."/>
            <person name="Vetriani C."/>
            <person name="Woyke T."/>
        </authorList>
    </citation>
    <scope>NUCLEOTIDE SEQUENCE [LARGE SCALE GENOMIC DNA]</scope>
    <source>
        <strain evidence="2">HB-1</strain>
        <plasmid evidence="2">pTHEAM01</plasmid>
    </source>
</reference>
<dbReference type="HOGENOM" id="CLU_1805232_0_0_0"/>
<feature type="signal peptide" evidence="1">
    <location>
        <begin position="1"/>
        <end position="21"/>
    </location>
</feature>
<feature type="chain" id="PRO_5003227293" evidence="1">
    <location>
        <begin position="22"/>
        <end position="143"/>
    </location>
</feature>
<keyword evidence="3" id="KW-1185">Reference proteome</keyword>
<evidence type="ECO:0000313" key="3">
    <source>
        <dbReference type="Proteomes" id="UP000006362"/>
    </source>
</evidence>
<dbReference type="RefSeq" id="WP_013524949.1">
    <property type="nucleotide sequence ID" value="NC_014917.1"/>
</dbReference>
<sequence length="143" mass="16296">MRKTLTLLAAAVLVVPTMATAATVVGRVDNYLILKGKNGYRIVSEEELQRQREEKLRREREAQMRKLAARRQALFEQIVEKLMHGAGRPVYSRIKGFDVERVLDAGPYFGAVISGSPDPKTLRKAFKFVKRVGNKYYVVGEWQ</sequence>
<name>E8T6S2_THEA1</name>
<geneLocation type="plasmid" evidence="2 3">
    <name>pTHEAM01</name>
</geneLocation>
<keyword evidence="2" id="KW-0614">Plasmid</keyword>
<keyword evidence="1" id="KW-0732">Signal</keyword>